<evidence type="ECO:0000313" key="6">
    <source>
        <dbReference type="EMBL" id="MCJ2184282.1"/>
    </source>
</evidence>
<organism evidence="6 7">
    <name type="scientific">Novosphingobium organovorum</name>
    <dbReference type="NCBI Taxonomy" id="2930092"/>
    <lineage>
        <taxon>Bacteria</taxon>
        <taxon>Pseudomonadati</taxon>
        <taxon>Pseudomonadota</taxon>
        <taxon>Alphaproteobacteria</taxon>
        <taxon>Sphingomonadales</taxon>
        <taxon>Sphingomonadaceae</taxon>
        <taxon>Novosphingobium</taxon>
    </lineage>
</organism>
<proteinExistence type="predicted"/>
<evidence type="ECO:0000256" key="1">
    <source>
        <dbReference type="ARBA" id="ARBA00023015"/>
    </source>
</evidence>
<dbReference type="Proteomes" id="UP001162881">
    <property type="component" value="Unassembled WGS sequence"/>
</dbReference>
<feature type="region of interest" description="Disordered" evidence="4">
    <location>
        <begin position="338"/>
        <end position="368"/>
    </location>
</feature>
<reference evidence="6" key="1">
    <citation type="submission" date="2022-03" db="EMBL/GenBank/DDBJ databases">
        <title>Identification of a novel bacterium isolated from mangrove sediments.</title>
        <authorList>
            <person name="Pan X."/>
        </authorList>
    </citation>
    <scope>NUCLEOTIDE SEQUENCE</scope>
    <source>
        <strain evidence="6">B1949</strain>
    </source>
</reference>
<accession>A0ABT0BGT2</accession>
<dbReference type="RefSeq" id="WP_244022963.1">
    <property type="nucleotide sequence ID" value="NZ_JALHLF010000089.1"/>
</dbReference>
<dbReference type="PROSITE" id="PS00356">
    <property type="entry name" value="HTH_LACI_1"/>
    <property type="match status" value="1"/>
</dbReference>
<gene>
    <name evidence="6" type="ORF">MTR62_16520</name>
</gene>
<dbReference type="PRINTS" id="PR00036">
    <property type="entry name" value="HTHLACI"/>
</dbReference>
<dbReference type="SUPFAM" id="SSF47413">
    <property type="entry name" value="lambda repressor-like DNA-binding domains"/>
    <property type="match status" value="1"/>
</dbReference>
<protein>
    <submittedName>
        <fullName evidence="6">LacI family DNA-binding transcriptional regulator</fullName>
    </submittedName>
</protein>
<sequence length="368" mass="39527">MPKEPKPTINDVARLSGVSKKTVSRVINKSPLLNEATRKKVEAVIAELGYVPNPQARALALRRNFLIGLIHDNPNAQMVLGVQEGILETIRDTEFALVVRPVDRHSPALLDDIRHFIEQQRLFGVMLLPPISENDELADMCRALGCTVVRMGSAALDKSEHLVASNDRQAVADAVYWLSELGHKRIGFIAGPEGFRSARERELGFADGMARAGLPLDPAIMARGTYRFESGQAAGDKLLAATPRPTAIFSSNDEMAAGFLHRALGQGIRVPQDLSIIGFDNTATAAHIWPPLTTVQWPIKAMARAAASKLIDPADAASQPSIFLSDLIRRASAATCAGAHGTDAPAPATQDGHGPAETQPLTPVTKSR</sequence>
<keyword evidence="1" id="KW-0805">Transcription regulation</keyword>
<comment type="caution">
    <text evidence="6">The sequence shown here is derived from an EMBL/GenBank/DDBJ whole genome shotgun (WGS) entry which is preliminary data.</text>
</comment>
<dbReference type="CDD" id="cd01392">
    <property type="entry name" value="HTH_LacI"/>
    <property type="match status" value="1"/>
</dbReference>
<dbReference type="Pfam" id="PF00356">
    <property type="entry name" value="LacI"/>
    <property type="match status" value="1"/>
</dbReference>
<name>A0ABT0BGT2_9SPHN</name>
<feature type="compositionally biased region" description="Polar residues" evidence="4">
    <location>
        <begin position="359"/>
        <end position="368"/>
    </location>
</feature>
<keyword evidence="7" id="KW-1185">Reference proteome</keyword>
<evidence type="ECO:0000256" key="2">
    <source>
        <dbReference type="ARBA" id="ARBA00023125"/>
    </source>
</evidence>
<dbReference type="GO" id="GO:0003677">
    <property type="term" value="F:DNA binding"/>
    <property type="evidence" value="ECO:0007669"/>
    <property type="project" value="UniProtKB-KW"/>
</dbReference>
<evidence type="ECO:0000256" key="4">
    <source>
        <dbReference type="SAM" id="MobiDB-lite"/>
    </source>
</evidence>
<dbReference type="InterPro" id="IPR000843">
    <property type="entry name" value="HTH_LacI"/>
</dbReference>
<feature type="domain" description="HTH lacI-type" evidence="5">
    <location>
        <begin position="7"/>
        <end position="61"/>
    </location>
</feature>
<evidence type="ECO:0000259" key="5">
    <source>
        <dbReference type="PROSITE" id="PS50932"/>
    </source>
</evidence>
<dbReference type="EMBL" id="JALHLF010000089">
    <property type="protein sequence ID" value="MCJ2184282.1"/>
    <property type="molecule type" value="Genomic_DNA"/>
</dbReference>
<evidence type="ECO:0000313" key="7">
    <source>
        <dbReference type="Proteomes" id="UP001162881"/>
    </source>
</evidence>
<dbReference type="InterPro" id="IPR046335">
    <property type="entry name" value="LacI/GalR-like_sensor"/>
</dbReference>
<dbReference type="Gene3D" id="3.40.50.2300">
    <property type="match status" value="2"/>
</dbReference>
<dbReference type="InterPro" id="IPR010982">
    <property type="entry name" value="Lambda_DNA-bd_dom_sf"/>
</dbReference>
<dbReference type="PANTHER" id="PTHR30146:SF153">
    <property type="entry name" value="LACTOSE OPERON REPRESSOR"/>
    <property type="match status" value="1"/>
</dbReference>
<dbReference type="Gene3D" id="1.10.260.40">
    <property type="entry name" value="lambda repressor-like DNA-binding domains"/>
    <property type="match status" value="1"/>
</dbReference>
<dbReference type="SUPFAM" id="SSF53822">
    <property type="entry name" value="Periplasmic binding protein-like I"/>
    <property type="match status" value="1"/>
</dbReference>
<dbReference type="InterPro" id="IPR028082">
    <property type="entry name" value="Peripla_BP_I"/>
</dbReference>
<dbReference type="PANTHER" id="PTHR30146">
    <property type="entry name" value="LACI-RELATED TRANSCRIPTIONAL REPRESSOR"/>
    <property type="match status" value="1"/>
</dbReference>
<evidence type="ECO:0000256" key="3">
    <source>
        <dbReference type="ARBA" id="ARBA00023163"/>
    </source>
</evidence>
<dbReference type="Pfam" id="PF13377">
    <property type="entry name" value="Peripla_BP_3"/>
    <property type="match status" value="1"/>
</dbReference>
<keyword evidence="3" id="KW-0804">Transcription</keyword>
<dbReference type="CDD" id="cd01545">
    <property type="entry name" value="PBP1_SalR"/>
    <property type="match status" value="1"/>
</dbReference>
<dbReference type="PROSITE" id="PS50932">
    <property type="entry name" value="HTH_LACI_2"/>
    <property type="match status" value="1"/>
</dbReference>
<dbReference type="SMART" id="SM00354">
    <property type="entry name" value="HTH_LACI"/>
    <property type="match status" value="1"/>
</dbReference>
<keyword evidence="2 6" id="KW-0238">DNA-binding</keyword>